<gene>
    <name evidence="2" type="ORF">L207DRAFT_535765</name>
</gene>
<evidence type="ECO:0000256" key="1">
    <source>
        <dbReference type="SAM" id="MobiDB-lite"/>
    </source>
</evidence>
<dbReference type="OrthoDB" id="3555548at2759"/>
<name>A0A2J6R3I0_HYAVF</name>
<proteinExistence type="predicted"/>
<dbReference type="AlphaFoldDB" id="A0A2J6R3I0"/>
<protein>
    <submittedName>
        <fullName evidence="2">Uncharacterized protein</fullName>
    </submittedName>
</protein>
<feature type="compositionally biased region" description="Basic residues" evidence="1">
    <location>
        <begin position="417"/>
        <end position="434"/>
    </location>
</feature>
<feature type="region of interest" description="Disordered" evidence="1">
    <location>
        <begin position="387"/>
        <end position="434"/>
    </location>
</feature>
<dbReference type="Proteomes" id="UP000235786">
    <property type="component" value="Unassembled WGS sequence"/>
</dbReference>
<evidence type="ECO:0000313" key="2">
    <source>
        <dbReference type="EMBL" id="PMD33068.1"/>
    </source>
</evidence>
<sequence>MSLLPTARKAPTFAEVASGSRQPSKESKVCYLLKIPREIRNQIFGEHFLKPCGLVPSIVHTTRYEEGDWKRWISSRTYHYKPYGYQWDEIRRRVYGEGHFAPSRWTRLAFQTTWTTLPTTAQQQQLLDEGETELPSTIDSKTGEEMKNVILQHNDDFIEIIHRGDVAIIGFDSIAAMRTNKQMHEEMADILYGGNTFIFDTRGNAGTPSQWTEKQHSEFESLRHRIPGLEDQDGRLPTQRQITRSLERIFDTSSYVPQVMQVYTPVLKEIYKNLRSLTFHIGYDDECVNMTKVASYGASFQVLAEDDDVRGDEGKSDEEKLDRIVGRVVKTLPGLQHLQLGDYKTVPIPVQDVKWGKSARWMEIVRQRGEGADVEGEYAGLDLAEVKEEARENGSGNRRSEHQRGRGGRGGSFRGRGGGRGRANGRGRRGASVT</sequence>
<evidence type="ECO:0000313" key="3">
    <source>
        <dbReference type="Proteomes" id="UP000235786"/>
    </source>
</evidence>
<organism evidence="2 3">
    <name type="scientific">Hyaloscypha variabilis (strain UAMH 11265 / GT02V1 / F)</name>
    <name type="common">Meliniomyces variabilis</name>
    <dbReference type="NCBI Taxonomy" id="1149755"/>
    <lineage>
        <taxon>Eukaryota</taxon>
        <taxon>Fungi</taxon>
        <taxon>Dikarya</taxon>
        <taxon>Ascomycota</taxon>
        <taxon>Pezizomycotina</taxon>
        <taxon>Leotiomycetes</taxon>
        <taxon>Helotiales</taxon>
        <taxon>Hyaloscyphaceae</taxon>
        <taxon>Hyaloscypha</taxon>
        <taxon>Hyaloscypha variabilis</taxon>
    </lineage>
</organism>
<reference evidence="2 3" key="1">
    <citation type="submission" date="2016-04" db="EMBL/GenBank/DDBJ databases">
        <title>A degradative enzymes factory behind the ericoid mycorrhizal symbiosis.</title>
        <authorList>
            <consortium name="DOE Joint Genome Institute"/>
            <person name="Martino E."/>
            <person name="Morin E."/>
            <person name="Grelet G."/>
            <person name="Kuo A."/>
            <person name="Kohler A."/>
            <person name="Daghino S."/>
            <person name="Barry K."/>
            <person name="Choi C."/>
            <person name="Cichocki N."/>
            <person name="Clum A."/>
            <person name="Copeland A."/>
            <person name="Hainaut M."/>
            <person name="Haridas S."/>
            <person name="Labutti K."/>
            <person name="Lindquist E."/>
            <person name="Lipzen A."/>
            <person name="Khouja H.-R."/>
            <person name="Murat C."/>
            <person name="Ohm R."/>
            <person name="Olson A."/>
            <person name="Spatafora J."/>
            <person name="Veneault-Fourrey C."/>
            <person name="Henrissat B."/>
            <person name="Grigoriev I."/>
            <person name="Martin F."/>
            <person name="Perotto S."/>
        </authorList>
    </citation>
    <scope>NUCLEOTIDE SEQUENCE [LARGE SCALE GENOMIC DNA]</scope>
    <source>
        <strain evidence="2 3">F</strain>
    </source>
</reference>
<feature type="compositionally biased region" description="Basic and acidic residues" evidence="1">
    <location>
        <begin position="387"/>
        <end position="404"/>
    </location>
</feature>
<accession>A0A2J6R3I0</accession>
<dbReference type="EMBL" id="KZ613957">
    <property type="protein sequence ID" value="PMD33068.1"/>
    <property type="molecule type" value="Genomic_DNA"/>
</dbReference>
<keyword evidence="3" id="KW-1185">Reference proteome</keyword>